<comment type="caution">
    <text evidence="1">The sequence shown here is derived from an EMBL/GenBank/DDBJ whole genome shotgun (WGS) entry which is preliminary data.</text>
</comment>
<organism evidence="1">
    <name type="scientific">marine sediment metagenome</name>
    <dbReference type="NCBI Taxonomy" id="412755"/>
    <lineage>
        <taxon>unclassified sequences</taxon>
        <taxon>metagenomes</taxon>
        <taxon>ecological metagenomes</taxon>
    </lineage>
</organism>
<dbReference type="EMBL" id="BARW01019009">
    <property type="protein sequence ID" value="GAI90314.1"/>
    <property type="molecule type" value="Genomic_DNA"/>
</dbReference>
<proteinExistence type="predicted"/>
<gene>
    <name evidence="1" type="ORF">S12H4_32411</name>
</gene>
<reference evidence="1" key="1">
    <citation type="journal article" date="2014" name="Front. Microbiol.">
        <title>High frequency of phylogenetically diverse reductive dehalogenase-homologous genes in deep subseafloor sedimentary metagenomes.</title>
        <authorList>
            <person name="Kawai M."/>
            <person name="Futagami T."/>
            <person name="Toyoda A."/>
            <person name="Takaki Y."/>
            <person name="Nishi S."/>
            <person name="Hori S."/>
            <person name="Arai W."/>
            <person name="Tsubouchi T."/>
            <person name="Morono Y."/>
            <person name="Uchiyama I."/>
            <person name="Ito T."/>
            <person name="Fujiyama A."/>
            <person name="Inagaki F."/>
            <person name="Takami H."/>
        </authorList>
    </citation>
    <scope>NUCLEOTIDE SEQUENCE</scope>
    <source>
        <strain evidence="1">Expedition CK06-06</strain>
    </source>
</reference>
<name>X1UD71_9ZZZZ</name>
<evidence type="ECO:0008006" key="2">
    <source>
        <dbReference type="Google" id="ProtNLM"/>
    </source>
</evidence>
<feature type="non-terminal residue" evidence="1">
    <location>
        <position position="1"/>
    </location>
</feature>
<sequence length="180" mass="20613">ERYELAKAQIKHNGVRFGSHVLLREMSKSLNTELEALRIYSLSKRADNMALWAKYADDHKGYCLEFSNSGLFAAARDVSYGNIVDFDPTDPKQINAYFLFQKTLDWQTEEEVRLVAPRGSEAIVGFDPNLLTRIIVGQRMPDAEVNVIQKWSNLRSPKLAIVRAEYDAFEHKLNFSTVLE</sequence>
<protein>
    <recommendedName>
        <fullName evidence="2">DUF2971 domain-containing protein</fullName>
    </recommendedName>
</protein>
<evidence type="ECO:0000313" key="1">
    <source>
        <dbReference type="EMBL" id="GAI90314.1"/>
    </source>
</evidence>
<dbReference type="AlphaFoldDB" id="X1UD71"/>
<accession>X1UD71</accession>